<organism evidence="2 3">
    <name type="scientific">Arthrobacter jiangjiafuii</name>
    <dbReference type="NCBI Taxonomy" id="2817475"/>
    <lineage>
        <taxon>Bacteria</taxon>
        <taxon>Bacillati</taxon>
        <taxon>Actinomycetota</taxon>
        <taxon>Actinomycetes</taxon>
        <taxon>Micrococcales</taxon>
        <taxon>Micrococcaceae</taxon>
        <taxon>Arthrobacter</taxon>
    </lineage>
</organism>
<dbReference type="EMBL" id="CP076022">
    <property type="protein sequence ID" value="QWC11460.1"/>
    <property type="molecule type" value="Genomic_DNA"/>
</dbReference>
<keyword evidence="3" id="KW-1185">Reference proteome</keyword>
<dbReference type="KEGG" id="ajg:KKR91_07920"/>
<reference evidence="2 3" key="1">
    <citation type="submission" date="2021-05" db="EMBL/GenBank/DDBJ databases">
        <title>Novel species in genus Arthrobacter.</title>
        <authorList>
            <person name="Zhang G."/>
        </authorList>
    </citation>
    <scope>NUCLEOTIDE SEQUENCE [LARGE SCALE GENOMIC DNA]</scope>
    <source>
        <strain evidence="3">zg-ZUI227</strain>
    </source>
</reference>
<proteinExistence type="predicted"/>
<feature type="region of interest" description="Disordered" evidence="1">
    <location>
        <begin position="124"/>
        <end position="167"/>
    </location>
</feature>
<sequence length="219" mass="23892">MTDYVEVPLLSHDSRGRFEYGVAGAMKAGFESAAAQLDEQGGSRTSIVSAAKEDFTGRFSEIFQDNATTAAYDAKALADALRDVAGFVGTMIEAGRKEDERRRQNNEWVWRHNNRTWLEEIGDWFGGEEPRPTDQREPAPSFPQATAASGPRQTQPGAGGNGPIDSAFKVRFPAGTAVYEGAVAPQTAADGRIYPGGTPQVHIKESWKKGEVIDTWRLE</sequence>
<accession>A0A975M805</accession>
<dbReference type="AlphaFoldDB" id="A0A975M805"/>
<dbReference type="Proteomes" id="UP000676885">
    <property type="component" value="Chromosome"/>
</dbReference>
<feature type="compositionally biased region" description="Basic and acidic residues" evidence="1">
    <location>
        <begin position="128"/>
        <end position="137"/>
    </location>
</feature>
<gene>
    <name evidence="2" type="ORF">KKR91_07920</name>
</gene>
<name>A0A975M805_9MICC</name>
<feature type="compositionally biased region" description="Polar residues" evidence="1">
    <location>
        <begin position="143"/>
        <end position="156"/>
    </location>
</feature>
<dbReference type="RefSeq" id="WP_210228449.1">
    <property type="nucleotide sequence ID" value="NZ_CP076022.1"/>
</dbReference>
<protein>
    <submittedName>
        <fullName evidence="2">Uncharacterized protein</fullName>
    </submittedName>
</protein>
<evidence type="ECO:0000313" key="3">
    <source>
        <dbReference type="Proteomes" id="UP000676885"/>
    </source>
</evidence>
<evidence type="ECO:0000313" key="2">
    <source>
        <dbReference type="EMBL" id="QWC11460.1"/>
    </source>
</evidence>
<evidence type="ECO:0000256" key="1">
    <source>
        <dbReference type="SAM" id="MobiDB-lite"/>
    </source>
</evidence>